<dbReference type="Proteomes" id="UP000886998">
    <property type="component" value="Unassembled WGS sequence"/>
</dbReference>
<organism evidence="2 3">
    <name type="scientific">Trichonephila inaurata madagascariensis</name>
    <dbReference type="NCBI Taxonomy" id="2747483"/>
    <lineage>
        <taxon>Eukaryota</taxon>
        <taxon>Metazoa</taxon>
        <taxon>Ecdysozoa</taxon>
        <taxon>Arthropoda</taxon>
        <taxon>Chelicerata</taxon>
        <taxon>Arachnida</taxon>
        <taxon>Araneae</taxon>
        <taxon>Araneomorphae</taxon>
        <taxon>Entelegynae</taxon>
        <taxon>Araneoidea</taxon>
        <taxon>Nephilidae</taxon>
        <taxon>Trichonephila</taxon>
        <taxon>Trichonephila inaurata</taxon>
    </lineage>
</organism>
<feature type="compositionally biased region" description="Low complexity" evidence="1">
    <location>
        <begin position="17"/>
        <end position="30"/>
    </location>
</feature>
<gene>
    <name evidence="2" type="primary">NCL1_52474</name>
    <name evidence="2" type="ORF">TNIN_286091</name>
</gene>
<accession>A0A8X6WWM9</accession>
<sequence length="105" mass="11635">MGEVHPNRRRHSGYLTSKSTKSAKAQAKCANCSGPHPENFSGCSKNPINIKNNKNKPTKNVWQERAAARKEKVSQQKPTFSEVVKGVQNNESPDAKAVMTQMAQR</sequence>
<dbReference type="AlphaFoldDB" id="A0A8X6WWM9"/>
<feature type="region of interest" description="Disordered" evidence="1">
    <location>
        <begin position="1"/>
        <end position="56"/>
    </location>
</feature>
<name>A0A8X6WWM9_9ARAC</name>
<proteinExistence type="predicted"/>
<comment type="caution">
    <text evidence="2">The sequence shown here is derived from an EMBL/GenBank/DDBJ whole genome shotgun (WGS) entry which is preliminary data.</text>
</comment>
<dbReference type="EMBL" id="BMAV01003223">
    <property type="protein sequence ID" value="GFY42668.1"/>
    <property type="molecule type" value="Genomic_DNA"/>
</dbReference>
<evidence type="ECO:0000313" key="2">
    <source>
        <dbReference type="EMBL" id="GFY42668.1"/>
    </source>
</evidence>
<evidence type="ECO:0000256" key="1">
    <source>
        <dbReference type="SAM" id="MobiDB-lite"/>
    </source>
</evidence>
<keyword evidence="3" id="KW-1185">Reference proteome</keyword>
<evidence type="ECO:0000313" key="3">
    <source>
        <dbReference type="Proteomes" id="UP000886998"/>
    </source>
</evidence>
<reference evidence="2" key="1">
    <citation type="submission" date="2020-08" db="EMBL/GenBank/DDBJ databases">
        <title>Multicomponent nature underlies the extraordinary mechanical properties of spider dragline silk.</title>
        <authorList>
            <person name="Kono N."/>
            <person name="Nakamura H."/>
            <person name="Mori M."/>
            <person name="Yoshida Y."/>
            <person name="Ohtoshi R."/>
            <person name="Malay A.D."/>
            <person name="Moran D.A.P."/>
            <person name="Tomita M."/>
            <person name="Numata K."/>
            <person name="Arakawa K."/>
        </authorList>
    </citation>
    <scope>NUCLEOTIDE SEQUENCE</scope>
</reference>
<protein>
    <submittedName>
        <fullName evidence="2">Nucleic-acid-binding protein from transposon X-element</fullName>
    </submittedName>
</protein>